<evidence type="ECO:0000256" key="15">
    <source>
        <dbReference type="ARBA" id="ARBA00048914"/>
    </source>
</evidence>
<dbReference type="GO" id="GO:0071555">
    <property type="term" value="P:cell wall organization"/>
    <property type="evidence" value="ECO:0007669"/>
    <property type="project" value="UniProtKB-KW"/>
</dbReference>
<dbReference type="PROSITE" id="PS51387">
    <property type="entry name" value="FAD_PCMH"/>
    <property type="match status" value="1"/>
</dbReference>
<comment type="subcellular location">
    <subcellularLocation>
        <location evidence="3 16">Cytoplasm</location>
    </subcellularLocation>
</comment>
<keyword evidence="6 16" id="KW-0132">Cell division</keyword>
<evidence type="ECO:0000256" key="11">
    <source>
        <dbReference type="ARBA" id="ARBA00022984"/>
    </source>
</evidence>
<dbReference type="InterPro" id="IPR036318">
    <property type="entry name" value="FAD-bd_PCMH-like_sf"/>
</dbReference>
<dbReference type="InterPro" id="IPR016166">
    <property type="entry name" value="FAD-bd_PCMH"/>
</dbReference>
<sequence length="313" mass="33731">MELSQLLPKVEENVTLAPFTTFKIGGPAQYLFRAKTTEDVKEAIGAATKIGMPFFILAGGSNVLVSDEGFNGLVILMENMEWTIENATATAGAGVSVSTLVKETGNRGLSGLEWAGGLPGSVGGAVRGNAGAFGGETKDSVVSVGILDENKEVRTLSNKECEFGYRTSIFKKKNLIVLSATFELKEGNKEEIERVAVSNIEHREKYHPLEYPNAGSMFKNSDLKNVPPEVQEQFKDAIKVDPFPVLPTAALIAEAGIQGMKEGSAQVSEKHPNYIVNLGGAKADDVLTLVKKVKSMIKDKYGVELEEEVQYIS</sequence>
<dbReference type="InterPro" id="IPR006094">
    <property type="entry name" value="Oxid_FAD_bind_N"/>
</dbReference>
<feature type="active site" description="Proton donor" evidence="16">
    <location>
        <position position="216"/>
    </location>
</feature>
<accession>A0A7C1NY02</accession>
<dbReference type="GO" id="GO:0051301">
    <property type="term" value="P:cell division"/>
    <property type="evidence" value="ECO:0007669"/>
    <property type="project" value="UniProtKB-KW"/>
</dbReference>
<evidence type="ECO:0000256" key="10">
    <source>
        <dbReference type="ARBA" id="ARBA00022960"/>
    </source>
</evidence>
<dbReference type="PANTHER" id="PTHR21071:SF4">
    <property type="entry name" value="UDP-N-ACETYLENOLPYRUVOYLGLUCOSAMINE REDUCTASE"/>
    <property type="match status" value="1"/>
</dbReference>
<keyword evidence="10 16" id="KW-0133">Cell shape</keyword>
<dbReference type="SUPFAM" id="SSF56194">
    <property type="entry name" value="Uridine diphospho-N-Acetylenolpyruvylglucosamine reductase, MurB, C-terminal domain"/>
    <property type="match status" value="1"/>
</dbReference>
<name>A0A7C1NY02_UNCC3</name>
<keyword evidence="8 16" id="KW-0274">FAD</keyword>
<dbReference type="EMBL" id="DRHL01000107">
    <property type="protein sequence ID" value="HEB13704.1"/>
    <property type="molecule type" value="Genomic_DNA"/>
</dbReference>
<keyword evidence="11 16" id="KW-0573">Peptidoglycan synthesis</keyword>
<organism evidence="18">
    <name type="scientific">candidate division CPR3 bacterium</name>
    <dbReference type="NCBI Taxonomy" id="2268181"/>
    <lineage>
        <taxon>Bacteria</taxon>
        <taxon>Bacteria division CPR3</taxon>
    </lineage>
</organism>
<dbReference type="NCBIfam" id="TIGR00179">
    <property type="entry name" value="murB"/>
    <property type="match status" value="1"/>
</dbReference>
<dbReference type="Proteomes" id="UP000885695">
    <property type="component" value="Unassembled WGS sequence"/>
</dbReference>
<evidence type="ECO:0000256" key="16">
    <source>
        <dbReference type="HAMAP-Rule" id="MF_00037"/>
    </source>
</evidence>
<evidence type="ECO:0000256" key="1">
    <source>
        <dbReference type="ARBA" id="ARBA00001974"/>
    </source>
</evidence>
<keyword evidence="14 16" id="KW-0961">Cell wall biogenesis/degradation</keyword>
<comment type="catalytic activity">
    <reaction evidence="15 16">
        <text>UDP-N-acetyl-alpha-D-muramate + NADP(+) = UDP-N-acetyl-3-O-(1-carboxyvinyl)-alpha-D-glucosamine + NADPH + H(+)</text>
        <dbReference type="Rhea" id="RHEA:12248"/>
        <dbReference type="ChEBI" id="CHEBI:15378"/>
        <dbReference type="ChEBI" id="CHEBI:57783"/>
        <dbReference type="ChEBI" id="CHEBI:58349"/>
        <dbReference type="ChEBI" id="CHEBI:68483"/>
        <dbReference type="ChEBI" id="CHEBI:70757"/>
        <dbReference type="EC" id="1.3.1.98"/>
    </reaction>
</comment>
<dbReference type="GO" id="GO:0008360">
    <property type="term" value="P:regulation of cell shape"/>
    <property type="evidence" value="ECO:0007669"/>
    <property type="project" value="UniProtKB-KW"/>
</dbReference>
<evidence type="ECO:0000259" key="17">
    <source>
        <dbReference type="PROSITE" id="PS51387"/>
    </source>
</evidence>
<evidence type="ECO:0000256" key="3">
    <source>
        <dbReference type="ARBA" id="ARBA00004496"/>
    </source>
</evidence>
<dbReference type="Pfam" id="PF02873">
    <property type="entry name" value="MurB_C"/>
    <property type="match status" value="1"/>
</dbReference>
<evidence type="ECO:0000256" key="13">
    <source>
        <dbReference type="ARBA" id="ARBA00023306"/>
    </source>
</evidence>
<keyword evidence="7 16" id="KW-0285">Flavoprotein</keyword>
<dbReference type="GO" id="GO:0009252">
    <property type="term" value="P:peptidoglycan biosynthetic process"/>
    <property type="evidence" value="ECO:0007669"/>
    <property type="project" value="UniProtKB-UniRule"/>
</dbReference>
<keyword evidence="9 16" id="KW-0521">NADP</keyword>
<evidence type="ECO:0000256" key="8">
    <source>
        <dbReference type="ARBA" id="ARBA00022827"/>
    </source>
</evidence>
<comment type="similarity">
    <text evidence="16">Belongs to the MurB family.</text>
</comment>
<keyword evidence="12 16" id="KW-0560">Oxidoreductase</keyword>
<comment type="pathway">
    <text evidence="4 16">Cell wall biogenesis; peptidoglycan biosynthesis.</text>
</comment>
<dbReference type="HAMAP" id="MF_00037">
    <property type="entry name" value="MurB"/>
    <property type="match status" value="1"/>
</dbReference>
<protein>
    <recommendedName>
        <fullName evidence="16">UDP-N-acetylenolpyruvoylglucosamine reductase</fullName>
        <ecNumber evidence="16">1.3.1.98</ecNumber>
    </recommendedName>
    <alternativeName>
        <fullName evidence="16">UDP-N-acetylmuramate dehydrogenase</fullName>
    </alternativeName>
</protein>
<evidence type="ECO:0000256" key="5">
    <source>
        <dbReference type="ARBA" id="ARBA00022490"/>
    </source>
</evidence>
<evidence type="ECO:0000256" key="14">
    <source>
        <dbReference type="ARBA" id="ARBA00023316"/>
    </source>
</evidence>
<proteinExistence type="inferred from homology"/>
<dbReference type="Gene3D" id="3.30.43.10">
    <property type="entry name" value="Uridine Diphospho-n-acetylenolpyruvylglucosamine Reductase, domain 2"/>
    <property type="match status" value="1"/>
</dbReference>
<evidence type="ECO:0000256" key="6">
    <source>
        <dbReference type="ARBA" id="ARBA00022618"/>
    </source>
</evidence>
<dbReference type="Pfam" id="PF01565">
    <property type="entry name" value="FAD_binding_4"/>
    <property type="match status" value="1"/>
</dbReference>
<dbReference type="InterPro" id="IPR011601">
    <property type="entry name" value="MurB_C"/>
</dbReference>
<dbReference type="InterPro" id="IPR016167">
    <property type="entry name" value="FAD-bd_PCMH_sub1"/>
</dbReference>
<feature type="active site" evidence="16">
    <location>
        <position position="308"/>
    </location>
</feature>
<dbReference type="GO" id="GO:0008762">
    <property type="term" value="F:UDP-N-acetylmuramate dehydrogenase activity"/>
    <property type="evidence" value="ECO:0007669"/>
    <property type="project" value="UniProtKB-UniRule"/>
</dbReference>
<evidence type="ECO:0000256" key="2">
    <source>
        <dbReference type="ARBA" id="ARBA00003921"/>
    </source>
</evidence>
<feature type="active site" evidence="16">
    <location>
        <position position="166"/>
    </location>
</feature>
<dbReference type="UniPathway" id="UPA00219"/>
<dbReference type="NCBIfam" id="NF010480">
    <property type="entry name" value="PRK13905.1"/>
    <property type="match status" value="1"/>
</dbReference>
<keyword evidence="13 16" id="KW-0131">Cell cycle</keyword>
<evidence type="ECO:0000256" key="4">
    <source>
        <dbReference type="ARBA" id="ARBA00004752"/>
    </source>
</evidence>
<dbReference type="InterPro" id="IPR016169">
    <property type="entry name" value="FAD-bd_PCMH_sub2"/>
</dbReference>
<feature type="domain" description="FAD-binding PCMH-type" evidence="17">
    <location>
        <begin position="23"/>
        <end position="187"/>
    </location>
</feature>
<keyword evidence="5 16" id="KW-0963">Cytoplasm</keyword>
<dbReference type="Gene3D" id="3.90.78.10">
    <property type="entry name" value="UDP-N-acetylenolpyruvoylglucosamine reductase, C-terminal domain"/>
    <property type="match status" value="1"/>
</dbReference>
<evidence type="ECO:0000256" key="9">
    <source>
        <dbReference type="ARBA" id="ARBA00022857"/>
    </source>
</evidence>
<dbReference type="SUPFAM" id="SSF56176">
    <property type="entry name" value="FAD-binding/transporter-associated domain-like"/>
    <property type="match status" value="1"/>
</dbReference>
<dbReference type="PANTHER" id="PTHR21071">
    <property type="entry name" value="UDP-N-ACETYLENOLPYRUVOYLGLUCOSAMINE REDUCTASE"/>
    <property type="match status" value="1"/>
</dbReference>
<gene>
    <name evidence="16 18" type="primary">murB</name>
    <name evidence="18" type="ORF">ENI13_01855</name>
</gene>
<dbReference type="Gene3D" id="3.30.465.10">
    <property type="match status" value="1"/>
</dbReference>
<evidence type="ECO:0000313" key="18">
    <source>
        <dbReference type="EMBL" id="HEB13704.1"/>
    </source>
</evidence>
<comment type="cofactor">
    <cofactor evidence="1 16">
        <name>FAD</name>
        <dbReference type="ChEBI" id="CHEBI:57692"/>
    </cofactor>
</comment>
<evidence type="ECO:0000256" key="7">
    <source>
        <dbReference type="ARBA" id="ARBA00022630"/>
    </source>
</evidence>
<dbReference type="InterPro" id="IPR003170">
    <property type="entry name" value="MurB"/>
</dbReference>
<dbReference type="AlphaFoldDB" id="A0A7C1NY02"/>
<dbReference type="GO" id="GO:0005829">
    <property type="term" value="C:cytosol"/>
    <property type="evidence" value="ECO:0007669"/>
    <property type="project" value="TreeGrafter"/>
</dbReference>
<reference evidence="18" key="1">
    <citation type="journal article" date="2020" name="mSystems">
        <title>Genome- and Community-Level Interaction Insights into Carbon Utilization and Element Cycling Functions of Hydrothermarchaeota in Hydrothermal Sediment.</title>
        <authorList>
            <person name="Zhou Z."/>
            <person name="Liu Y."/>
            <person name="Xu W."/>
            <person name="Pan J."/>
            <person name="Luo Z.H."/>
            <person name="Li M."/>
        </authorList>
    </citation>
    <scope>NUCLEOTIDE SEQUENCE [LARGE SCALE GENOMIC DNA]</scope>
    <source>
        <strain evidence="18">HyVt-369</strain>
    </source>
</reference>
<comment type="function">
    <text evidence="2 16">Cell wall formation.</text>
</comment>
<dbReference type="GO" id="GO:0071949">
    <property type="term" value="F:FAD binding"/>
    <property type="evidence" value="ECO:0007669"/>
    <property type="project" value="InterPro"/>
</dbReference>
<comment type="caution">
    <text evidence="18">The sequence shown here is derived from an EMBL/GenBank/DDBJ whole genome shotgun (WGS) entry which is preliminary data.</text>
</comment>
<dbReference type="EC" id="1.3.1.98" evidence="16"/>
<evidence type="ECO:0000256" key="12">
    <source>
        <dbReference type="ARBA" id="ARBA00023002"/>
    </source>
</evidence>
<dbReference type="InterPro" id="IPR036635">
    <property type="entry name" value="MurB_C_sf"/>
</dbReference>